<dbReference type="GO" id="GO:0004300">
    <property type="term" value="F:enoyl-CoA hydratase activity"/>
    <property type="evidence" value="ECO:0007669"/>
    <property type="project" value="TreeGrafter"/>
</dbReference>
<dbReference type="AlphaFoldDB" id="A0A975HDD6"/>
<dbReference type="Pfam" id="PF22622">
    <property type="entry name" value="MFE-2_hydrat-2_N"/>
    <property type="match status" value="1"/>
</dbReference>
<dbReference type="InterPro" id="IPR054357">
    <property type="entry name" value="MFE-2_N"/>
</dbReference>
<dbReference type="GO" id="GO:0006635">
    <property type="term" value="P:fatty acid beta-oxidation"/>
    <property type="evidence" value="ECO:0007669"/>
    <property type="project" value="TreeGrafter"/>
</dbReference>
<dbReference type="RefSeq" id="WP_208632571.1">
    <property type="nucleotide sequence ID" value="NZ_CP059319.1"/>
</dbReference>
<dbReference type="GO" id="GO:0044594">
    <property type="term" value="F:17-beta-hydroxysteroid dehydrogenase (NAD+) activity"/>
    <property type="evidence" value="ECO:0007669"/>
    <property type="project" value="TreeGrafter"/>
</dbReference>
<dbReference type="SUPFAM" id="SSF54637">
    <property type="entry name" value="Thioesterase/thiol ester dehydrase-isomerase"/>
    <property type="match status" value="2"/>
</dbReference>
<accession>A0A975HDD6</accession>
<evidence type="ECO:0000256" key="1">
    <source>
        <dbReference type="SAM" id="MobiDB-lite"/>
    </source>
</evidence>
<dbReference type="InterPro" id="IPR002539">
    <property type="entry name" value="MaoC-like_dom"/>
</dbReference>
<name>A0A975HDD6_9SPHN</name>
<dbReference type="Gene3D" id="3.10.129.10">
    <property type="entry name" value="Hotdog Thioesterase"/>
    <property type="match status" value="1"/>
</dbReference>
<dbReference type="PANTHER" id="PTHR13078">
    <property type="entry name" value="PEROXISOMAL MULTIFUNCTIONAL ENZYME TYPE 2-RELATED"/>
    <property type="match status" value="1"/>
</dbReference>
<feature type="region of interest" description="Disordered" evidence="1">
    <location>
        <begin position="145"/>
        <end position="167"/>
    </location>
</feature>
<dbReference type="GO" id="GO:0003857">
    <property type="term" value="F:(3S)-3-hydroxyacyl-CoA dehydrogenase (NAD+) activity"/>
    <property type="evidence" value="ECO:0007669"/>
    <property type="project" value="TreeGrafter"/>
</dbReference>
<reference evidence="4" key="2">
    <citation type="submission" date="2021-04" db="EMBL/GenBank/DDBJ databases">
        <title>Isolation and genomic analysis of the ibuprofen-degrading bacterium Sphingomonas strain MPO218.</title>
        <authorList>
            <person name="Aulestia M."/>
            <person name="Flores A."/>
            <person name="Mangas E.L."/>
            <person name="Perez-Pulido A.J."/>
            <person name="Santero E."/>
            <person name="Camacho E.M."/>
        </authorList>
    </citation>
    <scope>NUCLEOTIDE SEQUENCE</scope>
    <source>
        <strain evidence="4">MPO218</strain>
    </source>
</reference>
<protein>
    <submittedName>
        <fullName evidence="4">MaoC family dehydratase N-terminal domain-containing protein</fullName>
    </submittedName>
</protein>
<evidence type="ECO:0000313" key="4">
    <source>
        <dbReference type="EMBL" id="QTH21207.1"/>
    </source>
</evidence>
<dbReference type="Pfam" id="PF01575">
    <property type="entry name" value="MaoC_dehydratas"/>
    <property type="match status" value="1"/>
</dbReference>
<sequence length="284" mass="31073">MPIDYPAILSLKETGKRFTYTDRDTMLYALAVGLGNDPLNEDELRFVFEKELRAVPTLATVVAWGAGVSTDKLGVDYRLVLHGEEQTIFHRPMPTAATIVADSGVAEVYDKGEGKGAVILRRTVIRDEADGQPIVTINRTIFARGDGGTGGSKEAQPAPHVGPDRAPDKVLDYRVAPNQAAIYRLCGDRNPLHVEPERAKAAGFHMPILHGLCTYGFTCRAVLEAYCDFDPTRIASHQARFSSPVFPGDGLRISLWRDGDIVSFEAAVPDRNVTVLRNGKTVLR</sequence>
<feature type="domain" description="Peroxisomal multifunctional enzyme type 2-like N-terminal" evidence="3">
    <location>
        <begin position="18"/>
        <end position="145"/>
    </location>
</feature>
<dbReference type="CDD" id="cd03448">
    <property type="entry name" value="HDE_HSD"/>
    <property type="match status" value="1"/>
</dbReference>
<dbReference type="EMBL" id="CP059319">
    <property type="protein sequence ID" value="QTH21207.1"/>
    <property type="molecule type" value="Genomic_DNA"/>
</dbReference>
<proteinExistence type="predicted"/>
<evidence type="ECO:0000313" key="5">
    <source>
        <dbReference type="Proteomes" id="UP000664914"/>
    </source>
</evidence>
<reference evidence="4" key="1">
    <citation type="submission" date="2020-07" db="EMBL/GenBank/DDBJ databases">
        <authorList>
            <person name="Camacho E."/>
        </authorList>
    </citation>
    <scope>NUCLEOTIDE SEQUENCE</scope>
    <source>
        <strain evidence="4">MPO218</strain>
    </source>
</reference>
<dbReference type="PANTHER" id="PTHR13078:SF56">
    <property type="entry name" value="PEROXISOMAL MULTIFUNCTIONAL ENZYME TYPE 2"/>
    <property type="match status" value="1"/>
</dbReference>
<feature type="domain" description="MaoC-like" evidence="2">
    <location>
        <begin position="163"/>
        <end position="266"/>
    </location>
</feature>
<gene>
    <name evidence="4" type="ORF">HRJ34_23290</name>
</gene>
<organism evidence="4 5">
    <name type="scientific">Rhizorhabdus wittichii</name>
    <dbReference type="NCBI Taxonomy" id="160791"/>
    <lineage>
        <taxon>Bacteria</taxon>
        <taxon>Pseudomonadati</taxon>
        <taxon>Pseudomonadota</taxon>
        <taxon>Alphaproteobacteria</taxon>
        <taxon>Sphingomonadales</taxon>
        <taxon>Sphingomonadaceae</taxon>
        <taxon>Rhizorhabdus</taxon>
    </lineage>
</organism>
<evidence type="ECO:0000259" key="3">
    <source>
        <dbReference type="Pfam" id="PF22622"/>
    </source>
</evidence>
<dbReference type="Proteomes" id="UP000664914">
    <property type="component" value="Chromosome"/>
</dbReference>
<evidence type="ECO:0000259" key="2">
    <source>
        <dbReference type="Pfam" id="PF01575"/>
    </source>
</evidence>
<dbReference type="InterPro" id="IPR029069">
    <property type="entry name" value="HotDog_dom_sf"/>
</dbReference>